<comment type="caution">
    <text evidence="2">The sequence shown here is derived from an EMBL/GenBank/DDBJ whole genome shotgun (WGS) entry which is preliminary data.</text>
</comment>
<dbReference type="Proteomes" id="UP000605733">
    <property type="component" value="Unassembled WGS sequence"/>
</dbReference>
<dbReference type="EMBL" id="BMIX01000023">
    <property type="protein sequence ID" value="GGG46747.1"/>
    <property type="molecule type" value="Genomic_DNA"/>
</dbReference>
<evidence type="ECO:0000313" key="2">
    <source>
        <dbReference type="EMBL" id="GGG46747.1"/>
    </source>
</evidence>
<reference evidence="3" key="1">
    <citation type="journal article" date="2019" name="Int. J. Syst. Evol. Microbiol.">
        <title>The Global Catalogue of Microorganisms (GCM) 10K type strain sequencing project: providing services to taxonomists for standard genome sequencing and annotation.</title>
        <authorList>
            <consortium name="The Broad Institute Genomics Platform"/>
            <consortium name="The Broad Institute Genome Sequencing Center for Infectious Disease"/>
            <person name="Wu L."/>
            <person name="Ma J."/>
        </authorList>
    </citation>
    <scope>NUCLEOTIDE SEQUENCE [LARGE SCALE GENOMIC DNA]</scope>
    <source>
        <strain evidence="3">CGMCC 1.15422</strain>
    </source>
</reference>
<keyword evidence="3" id="KW-1185">Reference proteome</keyword>
<feature type="transmembrane region" description="Helical" evidence="1">
    <location>
        <begin position="6"/>
        <end position="22"/>
    </location>
</feature>
<proteinExistence type="predicted"/>
<accession>A0ABQ1WY24</accession>
<keyword evidence="1" id="KW-0812">Transmembrane</keyword>
<keyword evidence="1" id="KW-1133">Transmembrane helix</keyword>
<gene>
    <name evidence="2" type="ORF">GCM10011532_33340</name>
</gene>
<name>A0ABQ1WY24_9FLAO</name>
<keyword evidence="1" id="KW-0472">Membrane</keyword>
<evidence type="ECO:0000256" key="1">
    <source>
        <dbReference type="SAM" id="Phobius"/>
    </source>
</evidence>
<organism evidence="2 3">
    <name type="scientific">Christiangramia forsetii</name>
    <dbReference type="NCBI Taxonomy" id="411153"/>
    <lineage>
        <taxon>Bacteria</taxon>
        <taxon>Pseudomonadati</taxon>
        <taxon>Bacteroidota</taxon>
        <taxon>Flavobacteriia</taxon>
        <taxon>Flavobacteriales</taxon>
        <taxon>Flavobacteriaceae</taxon>
        <taxon>Christiangramia</taxon>
    </lineage>
</organism>
<feature type="transmembrane region" description="Helical" evidence="1">
    <location>
        <begin position="29"/>
        <end position="49"/>
    </location>
</feature>
<protein>
    <submittedName>
        <fullName evidence="2">Uncharacterized protein</fullName>
    </submittedName>
</protein>
<evidence type="ECO:0000313" key="3">
    <source>
        <dbReference type="Proteomes" id="UP000605733"/>
    </source>
</evidence>
<sequence>MNKVRILGIILLILGIIILNYFEHKNYHLLAGILCGAGLIWSITGKIQFKRNAK</sequence>